<dbReference type="GO" id="GO:0043546">
    <property type="term" value="F:molybdopterin cofactor binding"/>
    <property type="evidence" value="ECO:0007669"/>
    <property type="project" value="TreeGrafter"/>
</dbReference>
<feature type="domain" description="Oxidoreductase molybdopterin-binding" evidence="5">
    <location>
        <begin position="49"/>
        <end position="225"/>
    </location>
</feature>
<dbReference type="InterPro" id="IPR000572">
    <property type="entry name" value="OxRdtase_Mopterin-bd_dom"/>
</dbReference>
<proteinExistence type="predicted"/>
<keyword evidence="8" id="KW-1185">Reference proteome</keyword>
<protein>
    <submittedName>
        <fullName evidence="7">Oxidoreductase, molybdopterin-binding domain-containing protein</fullName>
    </submittedName>
</protein>
<dbReference type="InterPro" id="IPR036374">
    <property type="entry name" value="OxRdtase_Mopterin-bd_sf"/>
</dbReference>
<evidence type="ECO:0000256" key="2">
    <source>
        <dbReference type="ARBA" id="ARBA00022505"/>
    </source>
</evidence>
<dbReference type="InterPro" id="IPR008335">
    <property type="entry name" value="Mopterin_OxRdtase_euk"/>
</dbReference>
<dbReference type="SUPFAM" id="SSF81296">
    <property type="entry name" value="E set domains"/>
    <property type="match status" value="1"/>
</dbReference>
<dbReference type="GO" id="GO:0005739">
    <property type="term" value="C:mitochondrion"/>
    <property type="evidence" value="ECO:0007669"/>
    <property type="project" value="TreeGrafter"/>
</dbReference>
<dbReference type="PRINTS" id="PR00407">
    <property type="entry name" value="EUMOPTERIN"/>
</dbReference>
<dbReference type="SUPFAM" id="SSF56524">
    <property type="entry name" value="Oxidoreductase molybdopterin-binding domain"/>
    <property type="match status" value="1"/>
</dbReference>
<dbReference type="Gene3D" id="3.90.420.10">
    <property type="entry name" value="Oxidoreductase, molybdopterin-binding domain"/>
    <property type="match status" value="1"/>
</dbReference>
<sequence>MTHMNYEDEPQRSDMLIVQGTEPFNAEPPVAALVEFDYTPEDLLYKRNHGPVCEYPEESYFLTVKCGDTAVLRISVPELRSLFPKAQVVAALQCAGNRRKEMGAIKPVSGVAWADGVVGNCKWSGVRLCDLLKRTGVSFDGYAHVCFSSYATLCQDDTYYGASISMKKAMTREDDVLLAYEMNDETLCADHGGPLRVVAPGYLGARWVKWVDTIVLSHEESPNYYQQRDYKILPPEVDSKAKALTLWSKYPSMTALPLNSVVASVTPTSMPDSPLFSIYVKGYALPGQLSGGNVSAVEVSVDEGASWTAAAITYQEGKWSWTLWEVSIDGVPPTGTVYTRAKDEVGGVQPREGNWNLRGVAFNAWGVGHW</sequence>
<dbReference type="GO" id="GO:0008482">
    <property type="term" value="F:sulfite oxidase activity"/>
    <property type="evidence" value="ECO:0007669"/>
    <property type="project" value="TreeGrafter"/>
</dbReference>
<comment type="caution">
    <text evidence="7">The sequence shown here is derived from an EMBL/GenBank/DDBJ whole genome shotgun (WGS) entry which is preliminary data.</text>
</comment>
<keyword evidence="4" id="KW-0560">Oxidoreductase</keyword>
<dbReference type="GO" id="GO:0030151">
    <property type="term" value="F:molybdenum ion binding"/>
    <property type="evidence" value="ECO:0007669"/>
    <property type="project" value="InterPro"/>
</dbReference>
<comment type="cofactor">
    <cofactor evidence="1">
        <name>Mo-molybdopterin</name>
        <dbReference type="ChEBI" id="CHEBI:71302"/>
    </cofactor>
</comment>
<evidence type="ECO:0000256" key="3">
    <source>
        <dbReference type="ARBA" id="ARBA00022723"/>
    </source>
</evidence>
<dbReference type="PANTHER" id="PTHR19372">
    <property type="entry name" value="SULFITE REDUCTASE"/>
    <property type="match status" value="1"/>
</dbReference>
<dbReference type="InterPro" id="IPR005066">
    <property type="entry name" value="MoCF_OxRdtse_dimer"/>
</dbReference>
<dbReference type="Pfam" id="PF03404">
    <property type="entry name" value="Mo-co_dimer"/>
    <property type="match status" value="1"/>
</dbReference>
<dbReference type="Pfam" id="PF00174">
    <property type="entry name" value="Oxidored_molyb"/>
    <property type="match status" value="1"/>
</dbReference>
<feature type="domain" description="Moybdenum cofactor oxidoreductase dimerisation" evidence="6">
    <location>
        <begin position="253"/>
        <end position="365"/>
    </location>
</feature>
<dbReference type="EMBL" id="JARIHO010000012">
    <property type="protein sequence ID" value="KAJ7352588.1"/>
    <property type="molecule type" value="Genomic_DNA"/>
</dbReference>
<dbReference type="GO" id="GO:0006790">
    <property type="term" value="P:sulfur compound metabolic process"/>
    <property type="evidence" value="ECO:0007669"/>
    <property type="project" value="TreeGrafter"/>
</dbReference>
<evidence type="ECO:0000259" key="6">
    <source>
        <dbReference type="Pfam" id="PF03404"/>
    </source>
</evidence>
<gene>
    <name evidence="7" type="ORF">DFH08DRAFT_90816</name>
</gene>
<dbReference type="Gene3D" id="2.60.40.650">
    <property type="match status" value="1"/>
</dbReference>
<evidence type="ECO:0000313" key="7">
    <source>
        <dbReference type="EMBL" id="KAJ7352588.1"/>
    </source>
</evidence>
<evidence type="ECO:0000259" key="5">
    <source>
        <dbReference type="Pfam" id="PF00174"/>
    </source>
</evidence>
<name>A0AAD7EVS7_9AGAR</name>
<keyword evidence="3" id="KW-0479">Metal-binding</keyword>
<dbReference type="FunFam" id="3.90.420.10:FF:000002">
    <property type="entry name" value="sulfite oxidase, mitochondrial"/>
    <property type="match status" value="1"/>
</dbReference>
<accession>A0AAD7EVS7</accession>
<dbReference type="InterPro" id="IPR014756">
    <property type="entry name" value="Ig_E-set"/>
</dbReference>
<evidence type="ECO:0000313" key="8">
    <source>
        <dbReference type="Proteomes" id="UP001218218"/>
    </source>
</evidence>
<evidence type="ECO:0000256" key="1">
    <source>
        <dbReference type="ARBA" id="ARBA00001924"/>
    </source>
</evidence>
<dbReference type="PANTHER" id="PTHR19372:SF7">
    <property type="entry name" value="SULFITE OXIDASE, MITOCHONDRIAL"/>
    <property type="match status" value="1"/>
</dbReference>
<organism evidence="7 8">
    <name type="scientific">Mycena albidolilacea</name>
    <dbReference type="NCBI Taxonomy" id="1033008"/>
    <lineage>
        <taxon>Eukaryota</taxon>
        <taxon>Fungi</taxon>
        <taxon>Dikarya</taxon>
        <taxon>Basidiomycota</taxon>
        <taxon>Agaricomycotina</taxon>
        <taxon>Agaricomycetes</taxon>
        <taxon>Agaricomycetidae</taxon>
        <taxon>Agaricales</taxon>
        <taxon>Marasmiineae</taxon>
        <taxon>Mycenaceae</taxon>
        <taxon>Mycena</taxon>
    </lineage>
</organism>
<reference evidence="7" key="1">
    <citation type="submission" date="2023-03" db="EMBL/GenBank/DDBJ databases">
        <title>Massive genome expansion in bonnet fungi (Mycena s.s.) driven by repeated elements and novel gene families across ecological guilds.</title>
        <authorList>
            <consortium name="Lawrence Berkeley National Laboratory"/>
            <person name="Harder C.B."/>
            <person name="Miyauchi S."/>
            <person name="Viragh M."/>
            <person name="Kuo A."/>
            <person name="Thoen E."/>
            <person name="Andreopoulos B."/>
            <person name="Lu D."/>
            <person name="Skrede I."/>
            <person name="Drula E."/>
            <person name="Henrissat B."/>
            <person name="Morin E."/>
            <person name="Kohler A."/>
            <person name="Barry K."/>
            <person name="LaButti K."/>
            <person name="Morin E."/>
            <person name="Salamov A."/>
            <person name="Lipzen A."/>
            <person name="Mereny Z."/>
            <person name="Hegedus B."/>
            <person name="Baldrian P."/>
            <person name="Stursova M."/>
            <person name="Weitz H."/>
            <person name="Taylor A."/>
            <person name="Grigoriev I.V."/>
            <person name="Nagy L.G."/>
            <person name="Martin F."/>
            <person name="Kauserud H."/>
        </authorList>
    </citation>
    <scope>NUCLEOTIDE SEQUENCE</scope>
    <source>
        <strain evidence="7">CBHHK002</strain>
    </source>
</reference>
<dbReference type="GO" id="GO:0020037">
    <property type="term" value="F:heme binding"/>
    <property type="evidence" value="ECO:0007669"/>
    <property type="project" value="TreeGrafter"/>
</dbReference>
<evidence type="ECO:0000256" key="4">
    <source>
        <dbReference type="ARBA" id="ARBA00023002"/>
    </source>
</evidence>
<dbReference type="Proteomes" id="UP001218218">
    <property type="component" value="Unassembled WGS sequence"/>
</dbReference>
<keyword evidence="2" id="KW-0500">Molybdenum</keyword>
<dbReference type="AlphaFoldDB" id="A0AAD7EVS7"/>